<feature type="region of interest" description="Disordered" evidence="1">
    <location>
        <begin position="77"/>
        <end position="114"/>
    </location>
</feature>
<sequence length="136" mass="14142">MPSVGNAPAAAVRAPAKAGPNKAAAFRQPSITANARTSLRSSDTPGTIAIAVGRNRAEHAPLSPAARKRCHNCKWPASPRLSGNMRASNLTEASTAMNRPRCNRSDKGEPSNRMATSGMLKLSAIAPMAILDAVIS</sequence>
<evidence type="ECO:0000313" key="2">
    <source>
        <dbReference type="EMBL" id="KOY15332.1"/>
    </source>
</evidence>
<comment type="caution">
    <text evidence="2">The sequence shown here is derived from an EMBL/GenBank/DDBJ whole genome shotgun (WGS) entry which is preliminary data.</text>
</comment>
<dbReference type="EMBL" id="LITU01000061">
    <property type="protein sequence ID" value="KOY15332.1"/>
    <property type="molecule type" value="Genomic_DNA"/>
</dbReference>
<accession>A0A0M9BP92</accession>
<dbReference type="AlphaFoldDB" id="A0A0M9BP92"/>
<reference evidence="2 3" key="1">
    <citation type="submission" date="2015-08" db="EMBL/GenBank/DDBJ databases">
        <title>Draft genome sequence of cellulolytic and xylanolytic Paenibacillus sp. A59, isolated from a decaying forest soil from Patagonia, Argentina.</title>
        <authorList>
            <person name="Ghio S."/>
            <person name="Caceres A.M."/>
            <person name="Talia P."/>
            <person name="Grasso D."/>
            <person name="Campos E."/>
        </authorList>
    </citation>
    <scope>NUCLEOTIDE SEQUENCE [LARGE SCALE GENOMIC DNA]</scope>
    <source>
        <strain evidence="2 3">A59</strain>
    </source>
</reference>
<keyword evidence="3" id="KW-1185">Reference proteome</keyword>
<proteinExistence type="predicted"/>
<gene>
    <name evidence="2" type="ORF">AMS66_16420</name>
</gene>
<feature type="compositionally biased region" description="Polar residues" evidence="1">
    <location>
        <begin position="29"/>
        <end position="45"/>
    </location>
</feature>
<feature type="compositionally biased region" description="Polar residues" evidence="1">
    <location>
        <begin position="85"/>
        <end position="97"/>
    </location>
</feature>
<organism evidence="2 3">
    <name type="scientific">Paenibacillus xylanivorans</name>
    <dbReference type="NCBI Taxonomy" id="1705561"/>
    <lineage>
        <taxon>Bacteria</taxon>
        <taxon>Bacillati</taxon>
        <taxon>Bacillota</taxon>
        <taxon>Bacilli</taxon>
        <taxon>Bacillales</taxon>
        <taxon>Paenibacillaceae</taxon>
        <taxon>Paenibacillus</taxon>
    </lineage>
</organism>
<feature type="region of interest" description="Disordered" evidence="1">
    <location>
        <begin position="1"/>
        <end position="45"/>
    </location>
</feature>
<evidence type="ECO:0000313" key="3">
    <source>
        <dbReference type="Proteomes" id="UP000037688"/>
    </source>
</evidence>
<feature type="compositionally biased region" description="Low complexity" evidence="1">
    <location>
        <begin position="7"/>
        <end position="25"/>
    </location>
</feature>
<name>A0A0M9BP92_9BACL</name>
<dbReference type="Proteomes" id="UP000037688">
    <property type="component" value="Unassembled WGS sequence"/>
</dbReference>
<protein>
    <submittedName>
        <fullName evidence="2">Uncharacterized protein</fullName>
    </submittedName>
</protein>
<evidence type="ECO:0000256" key="1">
    <source>
        <dbReference type="SAM" id="MobiDB-lite"/>
    </source>
</evidence>